<accession>A0A8J7NSI1</accession>
<evidence type="ECO:0000313" key="2">
    <source>
        <dbReference type="EMBL" id="MBN3318722.1"/>
    </source>
</evidence>
<dbReference type="Proteomes" id="UP000736164">
    <property type="component" value="Unassembled WGS sequence"/>
</dbReference>
<dbReference type="EMBL" id="JAAWVO010041002">
    <property type="protein sequence ID" value="MBN3318722.1"/>
    <property type="molecule type" value="Genomic_DNA"/>
</dbReference>
<dbReference type="InterPro" id="IPR029384">
    <property type="entry name" value="Speriolin_C"/>
</dbReference>
<gene>
    <name evidence="2" type="primary">Spatc1l_0</name>
    <name evidence="2" type="ORF">GTO95_0000465</name>
</gene>
<protein>
    <submittedName>
        <fullName evidence="2">SPC1L protein</fullName>
    </submittedName>
</protein>
<dbReference type="PANTHER" id="PTHR22192:SF17">
    <property type="entry name" value="SPERIOLIN-LIKE PROTEIN"/>
    <property type="match status" value="1"/>
</dbReference>
<feature type="non-terminal residue" evidence="2">
    <location>
        <position position="1"/>
    </location>
</feature>
<sequence>MFCLLQFQQLTNRATKAWVEIFIELSWFCATDPVQQSQERVVGEIAFQLDRRILSYVFSGQTRLYGFTVFNIPDKIIQVSTNPVSGKVDHGFRAHMTHRYFDLMEKLRKLGYSMTLHPHFTEFIINSYGILKQRPEAYSTEDRSYSDPETLRKLVIDMVPSNLLKDILRLFSCLCYMAKQDGRPLFIW</sequence>
<evidence type="ECO:0000313" key="3">
    <source>
        <dbReference type="Proteomes" id="UP000736164"/>
    </source>
</evidence>
<organism evidence="2 3">
    <name type="scientific">Atractosteus spatula</name>
    <name type="common">Alligator gar</name>
    <name type="synonym">Lepisosteus spatula</name>
    <dbReference type="NCBI Taxonomy" id="7917"/>
    <lineage>
        <taxon>Eukaryota</taxon>
        <taxon>Metazoa</taxon>
        <taxon>Chordata</taxon>
        <taxon>Craniata</taxon>
        <taxon>Vertebrata</taxon>
        <taxon>Euteleostomi</taxon>
        <taxon>Actinopterygii</taxon>
        <taxon>Neopterygii</taxon>
        <taxon>Holostei</taxon>
        <taxon>Semionotiformes</taxon>
        <taxon>Lepisosteidae</taxon>
        <taxon>Atractosteus</taxon>
    </lineage>
</organism>
<dbReference type="Pfam" id="PF15059">
    <property type="entry name" value="Speriolin_C"/>
    <property type="match status" value="1"/>
</dbReference>
<feature type="non-terminal residue" evidence="2">
    <location>
        <position position="188"/>
    </location>
</feature>
<dbReference type="GO" id="GO:0005813">
    <property type="term" value="C:centrosome"/>
    <property type="evidence" value="ECO:0007669"/>
    <property type="project" value="TreeGrafter"/>
</dbReference>
<dbReference type="AlphaFoldDB" id="A0A8J7NSI1"/>
<comment type="caution">
    <text evidence="2">The sequence shown here is derived from an EMBL/GenBank/DDBJ whole genome shotgun (WGS) entry which is preliminary data.</text>
</comment>
<dbReference type="InterPro" id="IPR026715">
    <property type="entry name" value="SPATC1"/>
</dbReference>
<dbReference type="PANTHER" id="PTHR22192">
    <property type="entry name" value="SPERIOLIN"/>
    <property type="match status" value="1"/>
</dbReference>
<name>A0A8J7NSI1_ATRSP</name>
<reference evidence="2" key="1">
    <citation type="journal article" date="2021" name="Cell">
        <title>Tracing the genetic footprints of vertebrate landing in non-teleost ray-finned fishes.</title>
        <authorList>
            <person name="Bi X."/>
            <person name="Wang K."/>
            <person name="Yang L."/>
            <person name="Pan H."/>
            <person name="Jiang H."/>
            <person name="Wei Q."/>
            <person name="Fang M."/>
            <person name="Yu H."/>
            <person name="Zhu C."/>
            <person name="Cai Y."/>
            <person name="He Y."/>
            <person name="Gan X."/>
            <person name="Zeng H."/>
            <person name="Yu D."/>
            <person name="Zhu Y."/>
            <person name="Jiang H."/>
            <person name="Qiu Q."/>
            <person name="Yang H."/>
            <person name="Zhang Y.E."/>
            <person name="Wang W."/>
            <person name="Zhu M."/>
            <person name="He S."/>
            <person name="Zhang G."/>
        </authorList>
    </citation>
    <scope>NUCLEOTIDE SEQUENCE</scope>
    <source>
        <strain evidence="2">Allg_001</strain>
    </source>
</reference>
<keyword evidence="3" id="KW-1185">Reference proteome</keyword>
<evidence type="ECO:0000259" key="1">
    <source>
        <dbReference type="Pfam" id="PF15059"/>
    </source>
</evidence>
<feature type="domain" description="Speriolin C-terminal" evidence="1">
    <location>
        <begin position="41"/>
        <end position="188"/>
    </location>
</feature>
<proteinExistence type="predicted"/>